<dbReference type="AlphaFoldDB" id="A0A9J6ZYP3"/>
<dbReference type="RefSeq" id="WP_006474341.1">
    <property type="nucleotide sequence ID" value="NZ_CP090569.1"/>
</dbReference>
<name>A0A9J6ZYP3_9GAMM</name>
<reference evidence="1" key="1">
    <citation type="journal article" date="2022" name="Mol. Ecol. Resour.">
        <title>The complete and closed genome of the facultative generalist Candidatus Endoriftia persephone from deep-sea hydrothermal vents.</title>
        <authorList>
            <person name="de Oliveira A.L."/>
            <person name="Srivastava A."/>
            <person name="Espada-Hinojosa S."/>
            <person name="Bright M."/>
        </authorList>
    </citation>
    <scope>NUCLEOTIDE SEQUENCE</scope>
    <source>
        <strain evidence="1">Tica-EPR-9o50.N</strain>
    </source>
</reference>
<proteinExistence type="predicted"/>
<keyword evidence="2" id="KW-1185">Reference proteome</keyword>
<dbReference type="Proteomes" id="UP001056649">
    <property type="component" value="Chromosome"/>
</dbReference>
<organism evidence="1 2">
    <name type="scientific">Candidatus Endoriftia persephonae</name>
    <dbReference type="NCBI Taxonomy" id="393765"/>
    <lineage>
        <taxon>Bacteria</taxon>
        <taxon>Pseudomonadati</taxon>
        <taxon>Pseudomonadota</taxon>
        <taxon>Gammaproteobacteria</taxon>
        <taxon>Chromatiales</taxon>
        <taxon>Sedimenticolaceae</taxon>
        <taxon>Candidatus Endoriftia</taxon>
    </lineage>
</organism>
<dbReference type="KEGG" id="eps:L0Y14_01145"/>
<accession>A0A9J6ZYP3</accession>
<dbReference type="EMBL" id="CP090569">
    <property type="protein sequence ID" value="USF87885.1"/>
    <property type="molecule type" value="Genomic_DNA"/>
</dbReference>
<gene>
    <name evidence="1" type="ORF">L0Y14_01145</name>
</gene>
<evidence type="ECO:0000313" key="2">
    <source>
        <dbReference type="Proteomes" id="UP001056649"/>
    </source>
</evidence>
<protein>
    <submittedName>
        <fullName evidence="1">Indole-3-glycerol phosphate synthase</fullName>
    </submittedName>
</protein>
<sequence length="144" mass="16016">MMEFFAKTVCRANPQLIQHRVRIENLMSWCAAIEAASGRGERGELLLPWGRFRVRWEVIQSGVRFSLPGCPNATQWTITVDQHLSGVRLHCTLNRTKITPDLRSQLEAFVAEWLAGLESGLQGSPIVRVGCEDAVCLSSFSGMG</sequence>
<evidence type="ECO:0000313" key="1">
    <source>
        <dbReference type="EMBL" id="USF87885.1"/>
    </source>
</evidence>